<protein>
    <submittedName>
        <fullName evidence="10">Proton-conducting transporter membrane subunit</fullName>
    </submittedName>
</protein>
<evidence type="ECO:0000256" key="6">
    <source>
        <dbReference type="ARBA" id="ARBA00023136"/>
    </source>
</evidence>
<feature type="domain" description="NADH:quinone oxidoreductase/Mrp antiporter transmembrane" evidence="9">
    <location>
        <begin position="68"/>
        <end position="292"/>
    </location>
</feature>
<evidence type="ECO:0000256" key="4">
    <source>
        <dbReference type="ARBA" id="ARBA00022989"/>
    </source>
</evidence>
<sequence length="513" mass="56494">MLSNVVEWLWPGASFGLANQLAQLWFGFTLLLWLAAACYSVTFIKRQVGFYWLFFIVAMSGNLLLIVAQDVLGFYLGFALMSLSAYALVIHSGSSQARRAGRLYLQLAIVGELLLFAAIVLRVHESDGNLALAELTMDSIQPLTLLLLLLGFGLKAGFFPLHVWLPQAHPAAPAPASAVLSGAMIKAGLFGLWVFVPASAVVVQQWAVVLLVLGLCSALFGAVIALWHQQSKVVLAYSSVSQMGYMLMALAIVWLSTGDARVMAATVLVGYACHHAFLKAALFLGAGACSSYRLQRFHWLAIGWCLFTLVALPLSSGAAVKYGLKQGLMAQQSSPVWLAEWLYGLLSVGALTTALLALHLWCLLRQQQMATHSQSMPAVSGWMNSGWLILVVASISMPFAVISTQPFWWASISLSAVWASSWPVLAAVLLFLIVRQIGWILPERWRDPQSRFVWLSLRAKRLYQTQSRAEWQVRWPGWRSLERQINQGLQRAELLSTAAVVLSSVMLILWLLH</sequence>
<gene>
    <name evidence="10" type="ORF">Q3O60_08450</name>
</gene>
<keyword evidence="6 8" id="KW-0472">Membrane</keyword>
<name>A0ABT9GZU5_9GAMM</name>
<keyword evidence="2" id="KW-1003">Cell membrane</keyword>
<evidence type="ECO:0000256" key="5">
    <source>
        <dbReference type="ARBA" id="ARBA00023002"/>
    </source>
</evidence>
<feature type="transmembrane region" description="Helical" evidence="8">
    <location>
        <begin position="408"/>
        <end position="434"/>
    </location>
</feature>
<dbReference type="Pfam" id="PF00361">
    <property type="entry name" value="Proton_antipo_M"/>
    <property type="match status" value="1"/>
</dbReference>
<feature type="transmembrane region" description="Helical" evidence="8">
    <location>
        <begin position="177"/>
        <end position="200"/>
    </location>
</feature>
<feature type="transmembrane region" description="Helical" evidence="8">
    <location>
        <begin position="143"/>
        <end position="165"/>
    </location>
</feature>
<dbReference type="Proteomes" id="UP001231616">
    <property type="component" value="Unassembled WGS sequence"/>
</dbReference>
<feature type="transmembrane region" description="Helical" evidence="8">
    <location>
        <begin position="103"/>
        <end position="123"/>
    </location>
</feature>
<comment type="subcellular location">
    <subcellularLocation>
        <location evidence="1">Cell membrane</location>
        <topology evidence="1">Multi-pass membrane protein</topology>
    </subcellularLocation>
    <subcellularLocation>
        <location evidence="7">Membrane</location>
        <topology evidence="7">Multi-pass membrane protein</topology>
    </subcellularLocation>
</comment>
<organism evidence="10 11">
    <name type="scientific">Alkalimonas collagenimarina</name>
    <dbReference type="NCBI Taxonomy" id="400390"/>
    <lineage>
        <taxon>Bacteria</taxon>
        <taxon>Pseudomonadati</taxon>
        <taxon>Pseudomonadota</taxon>
        <taxon>Gammaproteobacteria</taxon>
        <taxon>Alkalimonas</taxon>
    </lineage>
</organism>
<evidence type="ECO:0000256" key="1">
    <source>
        <dbReference type="ARBA" id="ARBA00004651"/>
    </source>
</evidence>
<feature type="transmembrane region" description="Helical" evidence="8">
    <location>
        <begin position="385"/>
        <end position="402"/>
    </location>
</feature>
<feature type="transmembrane region" description="Helical" evidence="8">
    <location>
        <begin position="341"/>
        <end position="364"/>
    </location>
</feature>
<keyword evidence="5" id="KW-0560">Oxidoreductase</keyword>
<comment type="caution">
    <text evidence="10">The sequence shown here is derived from an EMBL/GenBank/DDBJ whole genome shotgun (WGS) entry which is preliminary data.</text>
</comment>
<keyword evidence="4 8" id="KW-1133">Transmembrane helix</keyword>
<feature type="transmembrane region" description="Helical" evidence="8">
    <location>
        <begin position="234"/>
        <end position="256"/>
    </location>
</feature>
<feature type="transmembrane region" description="Helical" evidence="8">
    <location>
        <begin position="20"/>
        <end position="41"/>
    </location>
</feature>
<evidence type="ECO:0000256" key="8">
    <source>
        <dbReference type="SAM" id="Phobius"/>
    </source>
</evidence>
<feature type="transmembrane region" description="Helical" evidence="8">
    <location>
        <begin position="297"/>
        <end position="321"/>
    </location>
</feature>
<feature type="transmembrane region" description="Helical" evidence="8">
    <location>
        <begin position="206"/>
        <end position="227"/>
    </location>
</feature>
<evidence type="ECO:0000256" key="3">
    <source>
        <dbReference type="ARBA" id="ARBA00022692"/>
    </source>
</evidence>
<evidence type="ECO:0000313" key="11">
    <source>
        <dbReference type="Proteomes" id="UP001231616"/>
    </source>
</evidence>
<evidence type="ECO:0000259" key="9">
    <source>
        <dbReference type="Pfam" id="PF00361"/>
    </source>
</evidence>
<keyword evidence="3 7" id="KW-0812">Transmembrane</keyword>
<evidence type="ECO:0000256" key="2">
    <source>
        <dbReference type="ARBA" id="ARBA00022475"/>
    </source>
</evidence>
<evidence type="ECO:0000313" key="10">
    <source>
        <dbReference type="EMBL" id="MDP4536215.1"/>
    </source>
</evidence>
<dbReference type="InterPro" id="IPR001750">
    <property type="entry name" value="ND/Mrp_TM"/>
</dbReference>
<feature type="transmembrane region" description="Helical" evidence="8">
    <location>
        <begin position="48"/>
        <end position="68"/>
    </location>
</feature>
<dbReference type="PANTHER" id="PTHR42682">
    <property type="entry name" value="HYDROGENASE-4 COMPONENT F"/>
    <property type="match status" value="1"/>
</dbReference>
<accession>A0ABT9GZU5</accession>
<feature type="transmembrane region" description="Helical" evidence="8">
    <location>
        <begin position="492"/>
        <end position="512"/>
    </location>
</feature>
<feature type="transmembrane region" description="Helical" evidence="8">
    <location>
        <begin position="74"/>
        <end position="91"/>
    </location>
</feature>
<dbReference type="InterPro" id="IPR052175">
    <property type="entry name" value="ComplexI-like_HydComp"/>
</dbReference>
<evidence type="ECO:0000256" key="7">
    <source>
        <dbReference type="RuleBase" id="RU000320"/>
    </source>
</evidence>
<reference evidence="10 11" key="1">
    <citation type="submission" date="2023-08" db="EMBL/GenBank/DDBJ databases">
        <authorList>
            <person name="Joshi A."/>
            <person name="Thite S."/>
        </authorList>
    </citation>
    <scope>NUCLEOTIDE SEQUENCE [LARGE SCALE GENOMIC DNA]</scope>
    <source>
        <strain evidence="10 11">AC40</strain>
    </source>
</reference>
<feature type="transmembrane region" description="Helical" evidence="8">
    <location>
        <begin position="262"/>
        <end position="285"/>
    </location>
</feature>
<proteinExistence type="predicted"/>
<dbReference type="PANTHER" id="PTHR42682:SF4">
    <property type="entry name" value="NADH-UBIQUINONE_PLASTOQUINONE"/>
    <property type="match status" value="1"/>
</dbReference>
<keyword evidence="11" id="KW-1185">Reference proteome</keyword>
<dbReference type="EMBL" id="JAUZVZ010000010">
    <property type="protein sequence ID" value="MDP4536215.1"/>
    <property type="molecule type" value="Genomic_DNA"/>
</dbReference>
<dbReference type="RefSeq" id="WP_305893482.1">
    <property type="nucleotide sequence ID" value="NZ_JAUZVZ010000010.1"/>
</dbReference>